<keyword evidence="1" id="KW-1133">Transmembrane helix</keyword>
<proteinExistence type="predicted"/>
<dbReference type="PANTHER" id="PTHR34219">
    <property type="entry name" value="IRON-REGULATED INNER MEMBRANE PROTEIN-RELATED"/>
    <property type="match status" value="1"/>
</dbReference>
<evidence type="ECO:0000313" key="2">
    <source>
        <dbReference type="EMBL" id="MEY6434123.1"/>
    </source>
</evidence>
<dbReference type="Pfam" id="PF03929">
    <property type="entry name" value="PepSY_TM"/>
    <property type="match status" value="1"/>
</dbReference>
<name>A0ABV4BKW7_9GAMM</name>
<feature type="transmembrane region" description="Helical" evidence="1">
    <location>
        <begin position="130"/>
        <end position="148"/>
    </location>
</feature>
<feature type="transmembrane region" description="Helical" evidence="1">
    <location>
        <begin position="85"/>
        <end position="107"/>
    </location>
</feature>
<dbReference type="PANTHER" id="PTHR34219:SF4">
    <property type="entry name" value="PEPSY DOMAIN-CONTAINING PROTEIN"/>
    <property type="match status" value="1"/>
</dbReference>
<evidence type="ECO:0000313" key="3">
    <source>
        <dbReference type="Proteomes" id="UP001564408"/>
    </source>
</evidence>
<dbReference type="RefSeq" id="WP_369668505.1">
    <property type="nucleotide sequence ID" value="NZ_JBDKXB010000043.1"/>
</dbReference>
<evidence type="ECO:0000256" key="1">
    <source>
        <dbReference type="SAM" id="Phobius"/>
    </source>
</evidence>
<dbReference type="EMBL" id="JBDKXB010000043">
    <property type="protein sequence ID" value="MEY6434123.1"/>
    <property type="molecule type" value="Genomic_DNA"/>
</dbReference>
<accession>A0ABV4BKW7</accession>
<protein>
    <submittedName>
        <fullName evidence="2">PepSY-associated TM helix domain-containing protein</fullName>
    </submittedName>
</protein>
<comment type="caution">
    <text evidence="2">The sequence shown here is derived from an EMBL/GenBank/DDBJ whole genome shotgun (WGS) entry which is preliminary data.</text>
</comment>
<keyword evidence="1" id="KW-0812">Transmembrane</keyword>
<gene>
    <name evidence="2" type="ORF">ABC977_17100</name>
</gene>
<reference evidence="2 3" key="1">
    <citation type="submission" date="2024-05" db="EMBL/GenBank/DDBJ databases">
        <title>Genome Sequence and Characterization of the New Strain Purple Sulfur Bacterium of Genus Thioalkalicoccus.</title>
        <authorList>
            <person name="Bryantseva I.A."/>
            <person name="Kyndt J.A."/>
            <person name="Imhoff J.F."/>
        </authorList>
    </citation>
    <scope>NUCLEOTIDE SEQUENCE [LARGE SCALE GENOMIC DNA]</scope>
    <source>
        <strain evidence="2 3">Um2</strain>
    </source>
</reference>
<sequence>MGRCAGRFAGYPPPERCQRAHRRAGRHRRRALARSRPDHVNLLVFDGVSVELLAEQPALHSNANGFHDLMLGLHEGLFAGPLLRALYVLSGLLGAAMITTGLVLWAVKRRQRIEKAREAPHLGLRLVEKLNVATIIGLPVAIAAYFWANRLLPLELVNRAD</sequence>
<keyword evidence="1" id="KW-0472">Membrane</keyword>
<dbReference type="InterPro" id="IPR005625">
    <property type="entry name" value="PepSY-ass_TM"/>
</dbReference>
<organism evidence="2 3">
    <name type="scientific">Thioalkalicoccus limnaeus</name>
    <dbReference type="NCBI Taxonomy" id="120681"/>
    <lineage>
        <taxon>Bacteria</taxon>
        <taxon>Pseudomonadati</taxon>
        <taxon>Pseudomonadota</taxon>
        <taxon>Gammaproteobacteria</taxon>
        <taxon>Chromatiales</taxon>
        <taxon>Chromatiaceae</taxon>
        <taxon>Thioalkalicoccus</taxon>
    </lineage>
</organism>
<keyword evidence="3" id="KW-1185">Reference proteome</keyword>
<dbReference type="Proteomes" id="UP001564408">
    <property type="component" value="Unassembled WGS sequence"/>
</dbReference>